<proteinExistence type="predicted"/>
<dbReference type="RefSeq" id="WP_341839991.1">
    <property type="nucleotide sequence ID" value="NZ_CP149792.1"/>
</dbReference>
<protein>
    <submittedName>
        <fullName evidence="4">FecR domain-containing protein</fullName>
    </submittedName>
</protein>
<dbReference type="EMBL" id="CP150096">
    <property type="protein sequence ID" value="WZN45237.1"/>
    <property type="molecule type" value="Genomic_DNA"/>
</dbReference>
<sequence length="362" mass="38918">MEEEYLMQLMSEKLGGVIAPEDDRLLEDRIATDPSVRQTWDAYRARFSDGDLANGFARASAIDWPSLPVKPVARRRKLYYSVAAAAAIGMGICYFLFRPAAPAAATIASAEVRLVLAGGREILAGAPAAVKGLNMEPSGMEIAPAEDAPTGKMNTLYVPPGRDYRVKLPDGSTIWVNAASTLRFPADFGAGGRTVELTGEAFFDVAPDPERPFVVRSGGGEVTVLGTTFNVKAYKPGEASVSLLSGAVKVRRNGLELQLSPGREASWTESGGMTEQGFTTREVVGWKEGAYYFEDASLSAIADAIGQWYGLKVQVEGVARFSCRLDRQLPLSAFLQQLSATGTLTHNFTEEGTLLLKVLPVQ</sequence>
<dbReference type="InterPro" id="IPR032508">
    <property type="entry name" value="FecR_C"/>
</dbReference>
<accession>A0ABZ2Z100</accession>
<evidence type="ECO:0000256" key="1">
    <source>
        <dbReference type="SAM" id="Phobius"/>
    </source>
</evidence>
<dbReference type="Gene3D" id="2.60.120.1440">
    <property type="match status" value="1"/>
</dbReference>
<dbReference type="PANTHER" id="PTHR30273">
    <property type="entry name" value="PERIPLASMIC SIGNAL SENSOR AND SIGMA FACTOR ACTIVATOR FECR-RELATED"/>
    <property type="match status" value="1"/>
</dbReference>
<feature type="domain" description="FecR protein" evidence="2">
    <location>
        <begin position="160"/>
        <end position="249"/>
    </location>
</feature>
<reference evidence="4 5" key="1">
    <citation type="submission" date="2024-03" db="EMBL/GenBank/DDBJ databases">
        <title>Chitinophaga caseinilytica sp. nov., a casein hydrolysing bacterium isolated from forest soil.</title>
        <authorList>
            <person name="Lee D.S."/>
            <person name="Han D.M."/>
            <person name="Baek J.H."/>
            <person name="Choi D.G."/>
            <person name="Jeon J.H."/>
            <person name="Jeon C.O."/>
        </authorList>
    </citation>
    <scope>NUCLEOTIDE SEQUENCE [LARGE SCALE GENOMIC DNA]</scope>
    <source>
        <strain evidence="4 5">KACC 19118</strain>
    </source>
</reference>
<dbReference type="InterPro" id="IPR006860">
    <property type="entry name" value="FecR"/>
</dbReference>
<dbReference type="Proteomes" id="UP001449657">
    <property type="component" value="Chromosome"/>
</dbReference>
<dbReference type="InterPro" id="IPR012373">
    <property type="entry name" value="Ferrdict_sens_TM"/>
</dbReference>
<keyword evidence="5" id="KW-1185">Reference proteome</keyword>
<gene>
    <name evidence="4" type="ORF">WJU22_20265</name>
</gene>
<name>A0ABZ2Z100_9BACT</name>
<feature type="transmembrane region" description="Helical" evidence="1">
    <location>
        <begin position="78"/>
        <end position="97"/>
    </location>
</feature>
<organism evidence="4 5">
    <name type="scientific">Chitinophaga caseinilytica</name>
    <dbReference type="NCBI Taxonomy" id="2267521"/>
    <lineage>
        <taxon>Bacteria</taxon>
        <taxon>Pseudomonadati</taxon>
        <taxon>Bacteroidota</taxon>
        <taxon>Chitinophagia</taxon>
        <taxon>Chitinophagales</taxon>
        <taxon>Chitinophagaceae</taxon>
        <taxon>Chitinophaga</taxon>
    </lineage>
</organism>
<evidence type="ECO:0000313" key="4">
    <source>
        <dbReference type="EMBL" id="WZN45237.1"/>
    </source>
</evidence>
<feature type="domain" description="Protein FecR C-terminal" evidence="3">
    <location>
        <begin position="291"/>
        <end position="346"/>
    </location>
</feature>
<evidence type="ECO:0000259" key="3">
    <source>
        <dbReference type="Pfam" id="PF16344"/>
    </source>
</evidence>
<evidence type="ECO:0000313" key="5">
    <source>
        <dbReference type="Proteomes" id="UP001449657"/>
    </source>
</evidence>
<dbReference type="Gene3D" id="3.55.50.30">
    <property type="match status" value="1"/>
</dbReference>
<keyword evidence="1" id="KW-1133">Transmembrane helix</keyword>
<keyword evidence="1" id="KW-0812">Transmembrane</keyword>
<dbReference type="Pfam" id="PF04773">
    <property type="entry name" value="FecR"/>
    <property type="match status" value="1"/>
</dbReference>
<dbReference type="PANTHER" id="PTHR30273:SF2">
    <property type="entry name" value="PROTEIN FECR"/>
    <property type="match status" value="1"/>
</dbReference>
<evidence type="ECO:0000259" key="2">
    <source>
        <dbReference type="Pfam" id="PF04773"/>
    </source>
</evidence>
<keyword evidence="1" id="KW-0472">Membrane</keyword>
<dbReference type="Pfam" id="PF16344">
    <property type="entry name" value="FecR_C"/>
    <property type="match status" value="1"/>
</dbReference>